<name>A0A9D4YGL0_PEA</name>
<organism evidence="3 4">
    <name type="scientific">Pisum sativum</name>
    <name type="common">Garden pea</name>
    <name type="synonym">Lathyrus oleraceus</name>
    <dbReference type="NCBI Taxonomy" id="3888"/>
    <lineage>
        <taxon>Eukaryota</taxon>
        <taxon>Viridiplantae</taxon>
        <taxon>Streptophyta</taxon>
        <taxon>Embryophyta</taxon>
        <taxon>Tracheophyta</taxon>
        <taxon>Spermatophyta</taxon>
        <taxon>Magnoliopsida</taxon>
        <taxon>eudicotyledons</taxon>
        <taxon>Gunneridae</taxon>
        <taxon>Pentapetalae</taxon>
        <taxon>rosids</taxon>
        <taxon>fabids</taxon>
        <taxon>Fabales</taxon>
        <taxon>Fabaceae</taxon>
        <taxon>Papilionoideae</taxon>
        <taxon>50 kb inversion clade</taxon>
        <taxon>NPAAA clade</taxon>
        <taxon>Hologalegina</taxon>
        <taxon>IRL clade</taxon>
        <taxon>Fabeae</taxon>
        <taxon>Lathyrus</taxon>
    </lineage>
</organism>
<reference evidence="3 4" key="1">
    <citation type="journal article" date="2022" name="Nat. Genet.">
        <title>Improved pea reference genome and pan-genome highlight genomic features and evolutionary characteristics.</title>
        <authorList>
            <person name="Yang T."/>
            <person name="Liu R."/>
            <person name="Luo Y."/>
            <person name="Hu S."/>
            <person name="Wang D."/>
            <person name="Wang C."/>
            <person name="Pandey M.K."/>
            <person name="Ge S."/>
            <person name="Xu Q."/>
            <person name="Li N."/>
            <person name="Li G."/>
            <person name="Huang Y."/>
            <person name="Saxena R.K."/>
            <person name="Ji Y."/>
            <person name="Li M."/>
            <person name="Yan X."/>
            <person name="He Y."/>
            <person name="Liu Y."/>
            <person name="Wang X."/>
            <person name="Xiang C."/>
            <person name="Varshney R.K."/>
            <person name="Ding H."/>
            <person name="Gao S."/>
            <person name="Zong X."/>
        </authorList>
    </citation>
    <scope>NUCLEOTIDE SEQUENCE [LARGE SCALE GENOMIC DNA]</scope>
    <source>
        <strain evidence="3 4">cv. Zhongwan 6</strain>
    </source>
</reference>
<keyword evidence="4" id="KW-1185">Reference proteome</keyword>
<dbReference type="AlphaFoldDB" id="A0A9D4YGL0"/>
<proteinExistence type="predicted"/>
<evidence type="ECO:0000256" key="1">
    <source>
        <dbReference type="SAM" id="Coils"/>
    </source>
</evidence>
<accession>A0A9D4YGL0</accession>
<evidence type="ECO:0000313" key="4">
    <source>
        <dbReference type="Proteomes" id="UP001058974"/>
    </source>
</evidence>
<evidence type="ECO:0000313" key="3">
    <source>
        <dbReference type="EMBL" id="KAI5438139.1"/>
    </source>
</evidence>
<comment type="caution">
    <text evidence="3">The sequence shown here is derived from an EMBL/GenBank/DDBJ whole genome shotgun (WGS) entry which is preliminary data.</text>
</comment>
<dbReference type="Proteomes" id="UP001058974">
    <property type="component" value="Chromosome 2"/>
</dbReference>
<dbReference type="EMBL" id="JAMSHJ010000002">
    <property type="protein sequence ID" value="KAI5438139.1"/>
    <property type="molecule type" value="Genomic_DNA"/>
</dbReference>
<feature type="region of interest" description="Disordered" evidence="2">
    <location>
        <begin position="155"/>
        <end position="187"/>
    </location>
</feature>
<evidence type="ECO:0000256" key="2">
    <source>
        <dbReference type="SAM" id="MobiDB-lite"/>
    </source>
</evidence>
<dbReference type="Gramene" id="Psat02G0403800-T1">
    <property type="protein sequence ID" value="KAI5438139.1"/>
    <property type="gene ID" value="KIW84_024038"/>
</dbReference>
<feature type="coiled-coil region" evidence="1">
    <location>
        <begin position="111"/>
        <end position="145"/>
    </location>
</feature>
<protein>
    <submittedName>
        <fullName evidence="3">Uncharacterized protein</fullName>
    </submittedName>
</protein>
<sequence>MRASEKGVALMQLEEDCQTLLTQFLIGNPQYTPRGSEPLNPHVDFYIWGLVNGGKGPNECFFGAGSLDDNLRKGDRALFQRVRDGEETSHPPQLTPGMLEIVRQLALTEVRRELAQRETALKIQMEAQQRQIEAMTKRQADMEKMMRQFMQSQENGNQTFGGNEEVDGQEQMDNKDDDNLNLDEFPDPDDPYDLFYLNFKF</sequence>
<keyword evidence="1" id="KW-0175">Coiled coil</keyword>
<gene>
    <name evidence="3" type="ORF">KIW84_024038</name>
</gene>